<dbReference type="PANTHER" id="PTHR14343">
    <property type="entry name" value="VWFA DOMAIN-CONTAINING PROTEIN"/>
    <property type="match status" value="1"/>
</dbReference>
<evidence type="ECO:0000313" key="3">
    <source>
        <dbReference type="EMBL" id="KFO18730.1"/>
    </source>
</evidence>
<accession>A0A091CNP8</accession>
<evidence type="ECO:0000256" key="1">
    <source>
        <dbReference type="SAM" id="MobiDB-lite"/>
    </source>
</evidence>
<dbReference type="Proteomes" id="UP000028990">
    <property type="component" value="Unassembled WGS sequence"/>
</dbReference>
<dbReference type="EMBL" id="KN125342">
    <property type="protein sequence ID" value="KFO18730.1"/>
    <property type="molecule type" value="Genomic_DNA"/>
</dbReference>
<feature type="domain" description="DUF4537" evidence="2">
    <location>
        <begin position="115"/>
        <end position="241"/>
    </location>
</feature>
<dbReference type="Pfam" id="PF15057">
    <property type="entry name" value="DUF4537"/>
    <property type="match status" value="1"/>
</dbReference>
<gene>
    <name evidence="3" type="ORF">H920_19941</name>
</gene>
<keyword evidence="4" id="KW-1185">Reference proteome</keyword>
<organism evidence="3 4">
    <name type="scientific">Fukomys damarensis</name>
    <name type="common">Damaraland mole rat</name>
    <name type="synonym">Cryptomys damarensis</name>
    <dbReference type="NCBI Taxonomy" id="885580"/>
    <lineage>
        <taxon>Eukaryota</taxon>
        <taxon>Metazoa</taxon>
        <taxon>Chordata</taxon>
        <taxon>Craniata</taxon>
        <taxon>Vertebrata</taxon>
        <taxon>Euteleostomi</taxon>
        <taxon>Mammalia</taxon>
        <taxon>Eutheria</taxon>
        <taxon>Euarchontoglires</taxon>
        <taxon>Glires</taxon>
        <taxon>Rodentia</taxon>
        <taxon>Hystricomorpha</taxon>
        <taxon>Bathyergidae</taxon>
        <taxon>Fukomys</taxon>
    </lineage>
</organism>
<feature type="region of interest" description="Disordered" evidence="1">
    <location>
        <begin position="1"/>
        <end position="21"/>
    </location>
</feature>
<dbReference type="InterPro" id="IPR032770">
    <property type="entry name" value="DUF4537"/>
</dbReference>
<dbReference type="AlphaFoldDB" id="A0A091CNP8"/>
<dbReference type="PANTHER" id="PTHR14343:SF3">
    <property type="entry name" value="SIMILAR TO PREDICTED GENE ICRFP703B1614Q5.5"/>
    <property type="match status" value="1"/>
</dbReference>
<name>A0A091CNP8_FUKDA</name>
<protein>
    <recommendedName>
        <fullName evidence="2">DUF4537 domain-containing protein</fullName>
    </recommendedName>
</protein>
<reference evidence="3 4" key="1">
    <citation type="submission" date="2013-11" db="EMBL/GenBank/DDBJ databases">
        <title>The Damaraland mole rat (Fukomys damarensis) genome and evolution of African mole rats.</title>
        <authorList>
            <person name="Gladyshev V.N."/>
            <person name="Fang X."/>
        </authorList>
    </citation>
    <scope>NUCLEOTIDE SEQUENCE [LARGE SCALE GENOMIC DNA]</scope>
    <source>
        <tissue evidence="3">Liver</tissue>
    </source>
</reference>
<proteinExistence type="predicted"/>
<evidence type="ECO:0000313" key="4">
    <source>
        <dbReference type="Proteomes" id="UP000028990"/>
    </source>
</evidence>
<sequence length="524" mass="56953">MGAVVTSEQVDGCNGPEVSAKPGPVSPVGGWVLSFSEGLTILLWPAMPLPKYCSVATTLQAPGWGYAALRGDLSFACPFAHRAPGLPTSHAFTRNSTAWCLAEEHELGKDSEDLGYYWKLQARNLLESQGVLLVEFESALTTSPKLPGQRQSVVPEEDVVQLSPFVEYSLRPGDKVLAAWEPGGQQYGPGTVLLGSEMRGIQQASKEAEVTVHFWNGKTAQVPLGGVRWVPPTVWKKAVERLSKPGASEHPSALLCAPCCTLLGTVSGGIANRLPSDTVFLCPPCHPHACCQLLCQGYCCPLMGPTWWPLTRTSDVTARELPESELKPAAQLLPLEGPKEEAGAVHALPVVSSSSSSSSCEEDLEANLEVGLPQRQMADSAVNTDPLLPERPLMQSGPRQPEWRYWRRNGPEPRPGKPGIKCHNIQKEDDNKQEIQTAVVGTPKELALKATKKPLKTLLLGAEYRKMGPGIIRYERDQNSPNRKSPEDLAMAALSEEEGQALLLLEQMVEFQQDSRPAQLSRKN</sequence>
<evidence type="ECO:0000259" key="2">
    <source>
        <dbReference type="Pfam" id="PF15057"/>
    </source>
</evidence>
<feature type="region of interest" description="Disordered" evidence="1">
    <location>
        <begin position="384"/>
        <end position="405"/>
    </location>
</feature>